<gene>
    <name evidence="1" type="ORF">GGQ90_005819</name>
</gene>
<sequence>MLNGNSSWFRPSAVTLAGMVVESADKRCELPWRAVQGISAGRVQLDNEIWHLALAVDIDREWSARLVIVTEADRIWARFTQLLPQVFPCVPSVTTWGPQALTTPEPISLYDRPSRDSHWLGAETRFQ</sequence>
<name>A0A7W6LX35_9SPHN</name>
<protein>
    <submittedName>
        <fullName evidence="1">Autotransporter translocation and assembly factor TamB</fullName>
    </submittedName>
</protein>
<organism evidence="1 2">
    <name type="scientific">Sphingobium scionense</name>
    <dbReference type="NCBI Taxonomy" id="1404341"/>
    <lineage>
        <taxon>Bacteria</taxon>
        <taxon>Pseudomonadati</taxon>
        <taxon>Pseudomonadota</taxon>
        <taxon>Alphaproteobacteria</taxon>
        <taxon>Sphingomonadales</taxon>
        <taxon>Sphingomonadaceae</taxon>
        <taxon>Sphingobium</taxon>
    </lineage>
</organism>
<comment type="caution">
    <text evidence="1">The sequence shown here is derived from an EMBL/GenBank/DDBJ whole genome shotgun (WGS) entry which is preliminary data.</text>
</comment>
<dbReference type="EMBL" id="JACIEU010000064">
    <property type="protein sequence ID" value="MBB4152004.1"/>
    <property type="molecule type" value="Genomic_DNA"/>
</dbReference>
<dbReference type="Proteomes" id="UP000590524">
    <property type="component" value="Unassembled WGS sequence"/>
</dbReference>
<accession>A0A7W6LX35</accession>
<reference evidence="1 2" key="1">
    <citation type="submission" date="2020-08" db="EMBL/GenBank/DDBJ databases">
        <title>Genomic Encyclopedia of Type Strains, Phase IV (KMG-IV): sequencing the most valuable type-strain genomes for metagenomic binning, comparative biology and taxonomic classification.</title>
        <authorList>
            <person name="Goeker M."/>
        </authorList>
    </citation>
    <scope>NUCLEOTIDE SEQUENCE [LARGE SCALE GENOMIC DNA]</scope>
    <source>
        <strain evidence="1 2">DSM 19371</strain>
    </source>
</reference>
<proteinExistence type="predicted"/>
<evidence type="ECO:0000313" key="2">
    <source>
        <dbReference type="Proteomes" id="UP000590524"/>
    </source>
</evidence>
<evidence type="ECO:0000313" key="1">
    <source>
        <dbReference type="EMBL" id="MBB4152004.1"/>
    </source>
</evidence>
<keyword evidence="2" id="KW-1185">Reference proteome</keyword>
<dbReference type="AlphaFoldDB" id="A0A7W6LX35"/>